<keyword evidence="4" id="KW-1185">Reference proteome</keyword>
<dbReference type="InterPro" id="IPR027372">
    <property type="entry name" value="Phytase-like_dom"/>
</dbReference>
<evidence type="ECO:0000313" key="4">
    <source>
        <dbReference type="Proteomes" id="UP001310290"/>
    </source>
</evidence>
<proteinExistence type="predicted"/>
<dbReference type="SUPFAM" id="SSF75011">
    <property type="entry name" value="3-carboxy-cis,cis-mucoante lactonizing enzyme"/>
    <property type="match status" value="1"/>
</dbReference>
<gene>
    <name evidence="3" type="ORF">QBA35_31800</name>
</gene>
<protein>
    <submittedName>
        <fullName evidence="3">Esterase-like activity of phytase family protein</fullName>
    </submittedName>
</protein>
<feature type="signal peptide" evidence="1">
    <location>
        <begin position="1"/>
        <end position="30"/>
    </location>
</feature>
<evidence type="ECO:0000313" key="3">
    <source>
        <dbReference type="EMBL" id="MEH0637841.1"/>
    </source>
</evidence>
<feature type="domain" description="Phytase-like" evidence="2">
    <location>
        <begin position="55"/>
        <end position="374"/>
    </location>
</feature>
<evidence type="ECO:0000259" key="2">
    <source>
        <dbReference type="Pfam" id="PF13449"/>
    </source>
</evidence>
<keyword evidence="1" id="KW-0732">Signal</keyword>
<accession>A0ABU8AVU1</accession>
<organism evidence="3 4">
    <name type="scientific">Streptomyces bottropensis</name>
    <dbReference type="NCBI Taxonomy" id="42235"/>
    <lineage>
        <taxon>Bacteria</taxon>
        <taxon>Bacillati</taxon>
        <taxon>Actinomycetota</taxon>
        <taxon>Actinomycetes</taxon>
        <taxon>Kitasatosporales</taxon>
        <taxon>Streptomycetaceae</taxon>
        <taxon>Streptomyces</taxon>
    </lineage>
</organism>
<dbReference type="RefSeq" id="WP_334660603.1">
    <property type="nucleotide sequence ID" value="NZ_JARULZ010000002.1"/>
</dbReference>
<comment type="caution">
    <text evidence="3">The sequence shown here is derived from an EMBL/GenBank/DDBJ whole genome shotgun (WGS) entry which is preliminary data.</text>
</comment>
<evidence type="ECO:0000256" key="1">
    <source>
        <dbReference type="SAM" id="SignalP"/>
    </source>
</evidence>
<dbReference type="Pfam" id="PF13449">
    <property type="entry name" value="Phytase-like"/>
    <property type="match status" value="1"/>
</dbReference>
<dbReference type="PANTHER" id="PTHR37957">
    <property type="entry name" value="BLR7070 PROTEIN"/>
    <property type="match status" value="1"/>
</dbReference>
<dbReference type="PANTHER" id="PTHR37957:SF1">
    <property type="entry name" value="PHYTASE-LIKE DOMAIN-CONTAINING PROTEIN"/>
    <property type="match status" value="1"/>
</dbReference>
<sequence>MSIRAARARIIAGAVVLAALPALFGTPAAAAHDSGVRLDFLGERELPNAMTFQGTTVGGLSAISYDAKSGAYYLISDDRSQTGPARFYTARVDLTGGALKGVELTGTHPWLRPDGTTFPPTSTATATVAPDPEGIAVDPRDGSLAWTSEGERIVPSDGPALLGDPWIRRATTTGTSTGQLPLPPQLHMDAKEFGPRKNQTLEGVTFTPDGRRIVTAMEDPLHQDGDDPTPKHGALTRITVHDARTGQPLSQYAYPLEPLFAATPAGSTDTNGVSDLVALGHGRFLVLERASIYADNNWKARIYLVDLHAATDVLGRDSLTDPSAQPVRPVRKTLVTDLSDVAGLSRVDNVEGITLGPRLPDGRRTVVLVSDDNFAARQVTQFLAFAFA</sequence>
<reference evidence="3" key="1">
    <citation type="submission" date="2023-04" db="EMBL/GenBank/DDBJ databases">
        <title>Genomic diversity of scab-causing Streptomyces spp. in the province of Quebec, Canada.</title>
        <authorList>
            <person name="Biessy A."/>
            <person name="Cadieux M."/>
            <person name="Ciotola M."/>
            <person name="Filion M."/>
        </authorList>
    </citation>
    <scope>NUCLEOTIDE SEQUENCE</scope>
    <source>
        <strain evidence="3">B21-115</strain>
    </source>
</reference>
<dbReference type="Proteomes" id="UP001310290">
    <property type="component" value="Unassembled WGS sequence"/>
</dbReference>
<feature type="chain" id="PRO_5045726944" evidence="1">
    <location>
        <begin position="31"/>
        <end position="388"/>
    </location>
</feature>
<name>A0ABU8AVU1_9ACTN</name>
<dbReference type="EMBL" id="JARULZ010000002">
    <property type="protein sequence ID" value="MEH0637841.1"/>
    <property type="molecule type" value="Genomic_DNA"/>
</dbReference>